<proteinExistence type="predicted"/>
<name>A0ABR7XJZ6_9BACT</name>
<sequence>MKKKMLLLLIPVLVLPIAYLILHSPNQIRQGYKGALLGAYPEDISGMELSWEDEEDINFPKFYQRKQDNTRSADGSQHIQYIFFDNRLYLISMDIETLPATDTVYTWLHNTYGAPSEGSNALSTHQIQVWEQDHYELRVLQERLDEGNVLRYSIEYRDKNLEKEVHSYEKKRREE</sequence>
<gene>
    <name evidence="1" type="ORF">H9Q13_15480</name>
</gene>
<accession>A0ABR7XJZ6</accession>
<dbReference type="EMBL" id="JACXAJ010000009">
    <property type="protein sequence ID" value="MBD1398573.1"/>
    <property type="molecule type" value="Genomic_DNA"/>
</dbReference>
<dbReference type="Proteomes" id="UP000625551">
    <property type="component" value="Unassembled WGS sequence"/>
</dbReference>
<organism evidence="1 2">
    <name type="scientific">Pontibacter aquaedesilientis</name>
    <dbReference type="NCBI Taxonomy" id="2766980"/>
    <lineage>
        <taxon>Bacteria</taxon>
        <taxon>Pseudomonadati</taxon>
        <taxon>Bacteroidota</taxon>
        <taxon>Cytophagia</taxon>
        <taxon>Cytophagales</taxon>
        <taxon>Hymenobacteraceae</taxon>
        <taxon>Pontibacter</taxon>
    </lineage>
</organism>
<dbReference type="RefSeq" id="WP_191184703.1">
    <property type="nucleotide sequence ID" value="NZ_JACXAJ010000009.1"/>
</dbReference>
<evidence type="ECO:0008006" key="3">
    <source>
        <dbReference type="Google" id="ProtNLM"/>
    </source>
</evidence>
<keyword evidence="2" id="KW-1185">Reference proteome</keyword>
<evidence type="ECO:0000313" key="1">
    <source>
        <dbReference type="EMBL" id="MBD1398573.1"/>
    </source>
</evidence>
<reference evidence="1 2" key="1">
    <citation type="submission" date="2020-09" db="EMBL/GenBank/DDBJ databases">
        <title>Genome sequencing and assembly of Pontibacter sp.</title>
        <authorList>
            <person name="Chhetri G."/>
        </authorList>
    </citation>
    <scope>NUCLEOTIDE SEQUENCE [LARGE SCALE GENOMIC DNA]</scope>
    <source>
        <strain evidence="1 2">JH31</strain>
    </source>
</reference>
<protein>
    <recommendedName>
        <fullName evidence="3">DUF4488 domain-containing protein</fullName>
    </recommendedName>
</protein>
<evidence type="ECO:0000313" key="2">
    <source>
        <dbReference type="Proteomes" id="UP000625551"/>
    </source>
</evidence>
<comment type="caution">
    <text evidence="1">The sequence shown here is derived from an EMBL/GenBank/DDBJ whole genome shotgun (WGS) entry which is preliminary data.</text>
</comment>